<proteinExistence type="predicted"/>
<accession>M4BSK2</accession>
<dbReference type="AlphaFoldDB" id="M4BSK2"/>
<sequence>MIAGKCNYPRQISSKTRFSPRLIDRFKGNRRRSLLKRIPCTQSGQAEAATGHERKG</sequence>
<organism evidence="1 2">
    <name type="scientific">Hyaloperonospora arabidopsidis (strain Emoy2)</name>
    <name type="common">Downy mildew agent</name>
    <name type="synonym">Peronospora arabidopsidis</name>
    <dbReference type="NCBI Taxonomy" id="559515"/>
    <lineage>
        <taxon>Eukaryota</taxon>
        <taxon>Sar</taxon>
        <taxon>Stramenopiles</taxon>
        <taxon>Oomycota</taxon>
        <taxon>Peronosporomycetes</taxon>
        <taxon>Peronosporales</taxon>
        <taxon>Peronosporaceae</taxon>
        <taxon>Hyaloperonospora</taxon>
    </lineage>
</organism>
<name>M4BSK2_HYAAE</name>
<dbReference type="HOGENOM" id="CLU_3018348_0_0_1"/>
<dbReference type="VEuPathDB" id="FungiDB:HpaG809436"/>
<dbReference type="Proteomes" id="UP000011713">
    <property type="component" value="Unassembled WGS sequence"/>
</dbReference>
<evidence type="ECO:0000313" key="2">
    <source>
        <dbReference type="Proteomes" id="UP000011713"/>
    </source>
</evidence>
<keyword evidence="2" id="KW-1185">Reference proteome</keyword>
<protein>
    <submittedName>
        <fullName evidence="1">Uncharacterized protein</fullName>
    </submittedName>
</protein>
<dbReference type="InParanoid" id="M4BSK2"/>
<reference evidence="1" key="2">
    <citation type="submission" date="2015-06" db="UniProtKB">
        <authorList>
            <consortium name="EnsemblProtists"/>
        </authorList>
    </citation>
    <scope>IDENTIFICATION</scope>
    <source>
        <strain evidence="1">Emoy2</strain>
    </source>
</reference>
<dbReference type="EnsemblProtists" id="HpaT809436">
    <property type="protein sequence ID" value="HpaP809436"/>
    <property type="gene ID" value="HpaG809436"/>
</dbReference>
<evidence type="ECO:0000313" key="1">
    <source>
        <dbReference type="EnsemblProtists" id="HpaP809436"/>
    </source>
</evidence>
<dbReference type="EMBL" id="JH598725">
    <property type="status" value="NOT_ANNOTATED_CDS"/>
    <property type="molecule type" value="Genomic_DNA"/>
</dbReference>
<reference evidence="2" key="1">
    <citation type="journal article" date="2010" name="Science">
        <title>Signatures of adaptation to obligate biotrophy in the Hyaloperonospora arabidopsidis genome.</title>
        <authorList>
            <person name="Baxter L."/>
            <person name="Tripathy S."/>
            <person name="Ishaque N."/>
            <person name="Boot N."/>
            <person name="Cabral A."/>
            <person name="Kemen E."/>
            <person name="Thines M."/>
            <person name="Ah-Fong A."/>
            <person name="Anderson R."/>
            <person name="Badejoko W."/>
            <person name="Bittner-Eddy P."/>
            <person name="Boore J.L."/>
            <person name="Chibucos M.C."/>
            <person name="Coates M."/>
            <person name="Dehal P."/>
            <person name="Delehaunty K."/>
            <person name="Dong S."/>
            <person name="Downton P."/>
            <person name="Dumas B."/>
            <person name="Fabro G."/>
            <person name="Fronick C."/>
            <person name="Fuerstenberg S.I."/>
            <person name="Fulton L."/>
            <person name="Gaulin E."/>
            <person name="Govers F."/>
            <person name="Hughes L."/>
            <person name="Humphray S."/>
            <person name="Jiang R.H."/>
            <person name="Judelson H."/>
            <person name="Kamoun S."/>
            <person name="Kyung K."/>
            <person name="Meijer H."/>
            <person name="Minx P."/>
            <person name="Morris P."/>
            <person name="Nelson J."/>
            <person name="Phuntumart V."/>
            <person name="Qutob D."/>
            <person name="Rehmany A."/>
            <person name="Rougon-Cardoso A."/>
            <person name="Ryden P."/>
            <person name="Torto-Alalibo T."/>
            <person name="Studholme D."/>
            <person name="Wang Y."/>
            <person name="Win J."/>
            <person name="Wood J."/>
            <person name="Clifton S.W."/>
            <person name="Rogers J."/>
            <person name="Van den Ackerveken G."/>
            <person name="Jones J.D."/>
            <person name="McDowell J.M."/>
            <person name="Beynon J."/>
            <person name="Tyler B.M."/>
        </authorList>
    </citation>
    <scope>NUCLEOTIDE SEQUENCE [LARGE SCALE GENOMIC DNA]</scope>
    <source>
        <strain evidence="2">Emoy2</strain>
    </source>
</reference>